<keyword evidence="1" id="KW-0472">Membrane</keyword>
<evidence type="ECO:0000256" key="1">
    <source>
        <dbReference type="SAM" id="Phobius"/>
    </source>
</evidence>
<dbReference type="Proteomes" id="UP000071641">
    <property type="component" value="Unassembled WGS sequence"/>
</dbReference>
<dbReference type="STRING" id="1796497.GCE9029_03301"/>
<sequence>MTLKKRYITPAVLFSLYFLNVIATKIQIASGSTSIVRVGDVGEFILLLLASLTFVVATLSAEKEADSRATELR</sequence>
<evidence type="ECO:0000313" key="3">
    <source>
        <dbReference type="Proteomes" id="UP000071641"/>
    </source>
</evidence>
<feature type="transmembrane region" description="Helical" evidence="1">
    <location>
        <begin position="41"/>
        <end position="61"/>
    </location>
</feature>
<keyword evidence="3" id="KW-1185">Reference proteome</keyword>
<gene>
    <name evidence="2" type="ORF">GCE9029_03301</name>
</gene>
<dbReference type="EMBL" id="FIZX01000002">
    <property type="protein sequence ID" value="CZF82562.1"/>
    <property type="molecule type" value="Genomic_DNA"/>
</dbReference>
<dbReference type="AlphaFoldDB" id="A0A128F704"/>
<name>A0A128F704_9GAMM</name>
<organism evidence="2 3">
    <name type="scientific">Grimontia celer</name>
    <dbReference type="NCBI Taxonomy" id="1796497"/>
    <lineage>
        <taxon>Bacteria</taxon>
        <taxon>Pseudomonadati</taxon>
        <taxon>Pseudomonadota</taxon>
        <taxon>Gammaproteobacteria</taxon>
        <taxon>Vibrionales</taxon>
        <taxon>Vibrionaceae</taxon>
        <taxon>Grimontia</taxon>
    </lineage>
</organism>
<proteinExistence type="predicted"/>
<keyword evidence="1" id="KW-1133">Transmembrane helix</keyword>
<evidence type="ECO:0000313" key="2">
    <source>
        <dbReference type="EMBL" id="CZF82562.1"/>
    </source>
</evidence>
<protein>
    <submittedName>
        <fullName evidence="2">Uncharacterized protein</fullName>
    </submittedName>
</protein>
<accession>A0A128F704</accession>
<keyword evidence="1" id="KW-0812">Transmembrane</keyword>
<dbReference type="OrthoDB" id="5917916at2"/>
<reference evidence="3" key="1">
    <citation type="submission" date="2016-02" db="EMBL/GenBank/DDBJ databases">
        <authorList>
            <person name="Rodrigo-Torres Lidia"/>
            <person name="Arahal R.David."/>
        </authorList>
    </citation>
    <scope>NUCLEOTIDE SEQUENCE [LARGE SCALE GENOMIC DNA]</scope>
    <source>
        <strain evidence="3">CECT 9029</strain>
    </source>
</reference>